<name>A0A1T5IQ38_9MICO</name>
<dbReference type="InterPro" id="IPR006016">
    <property type="entry name" value="UspA"/>
</dbReference>
<evidence type="ECO:0000259" key="2">
    <source>
        <dbReference type="Pfam" id="PF00582"/>
    </source>
</evidence>
<dbReference type="Proteomes" id="UP000190857">
    <property type="component" value="Unassembled WGS sequence"/>
</dbReference>
<dbReference type="PANTHER" id="PTHR46268">
    <property type="entry name" value="STRESS RESPONSE PROTEIN NHAX"/>
    <property type="match status" value="1"/>
</dbReference>
<evidence type="ECO:0000313" key="4">
    <source>
        <dbReference type="Proteomes" id="UP000190857"/>
    </source>
</evidence>
<dbReference type="EMBL" id="FUZP01000001">
    <property type="protein sequence ID" value="SKC41280.1"/>
    <property type="molecule type" value="Genomic_DNA"/>
</dbReference>
<reference evidence="3 4" key="1">
    <citation type="submission" date="2017-02" db="EMBL/GenBank/DDBJ databases">
        <authorList>
            <person name="Peterson S.W."/>
        </authorList>
    </citation>
    <scope>NUCLEOTIDE SEQUENCE [LARGE SCALE GENOMIC DNA]</scope>
    <source>
        <strain evidence="3 4">VKM Ac-2059</strain>
    </source>
</reference>
<gene>
    <name evidence="3" type="ORF">SAMN06309945_0713</name>
</gene>
<dbReference type="RefSeq" id="WP_079726902.1">
    <property type="nucleotide sequence ID" value="NZ_FUZP01000001.1"/>
</dbReference>
<dbReference type="SUPFAM" id="SSF52402">
    <property type="entry name" value="Adenine nucleotide alpha hydrolases-like"/>
    <property type="match status" value="2"/>
</dbReference>
<evidence type="ECO:0000313" key="3">
    <source>
        <dbReference type="EMBL" id="SKC41280.1"/>
    </source>
</evidence>
<feature type="domain" description="UspA" evidence="2">
    <location>
        <begin position="4"/>
        <end position="136"/>
    </location>
</feature>
<organism evidence="3 4">
    <name type="scientific">Okibacterium fritillariae</name>
    <dbReference type="NCBI Taxonomy" id="123320"/>
    <lineage>
        <taxon>Bacteria</taxon>
        <taxon>Bacillati</taxon>
        <taxon>Actinomycetota</taxon>
        <taxon>Actinomycetes</taxon>
        <taxon>Micrococcales</taxon>
        <taxon>Microbacteriaceae</taxon>
        <taxon>Okibacterium</taxon>
    </lineage>
</organism>
<protein>
    <submittedName>
        <fullName evidence="3">Nucleotide-binding universal stress protein, UspA family</fullName>
    </submittedName>
</protein>
<sequence>MRYVIGYTDTPTGRDALALGIRLARSYGGSLHLVIVLGSESKPTLTPTDPGYERFLQDTAAGWLAEAEASLPDDIEHDSHIVYADSFSEGLLGASRDLLASMIVIGAARGGLLGRFALGTVASDLLHSAKVPVALAPEGARRVGTAPLSRITCAIGTRAGADALLDGALLFARRGDSPLRLLSLVAIDQPGGSADRAAVERAKEHATSVVEQARTCLPDDLVPEAVIATGDRIEDAVQSIDWDPAEIVFVGSSRLARPQHLFLGSTAAKILRELPVPMVVVPRDSVLTLGE</sequence>
<evidence type="ECO:0000256" key="1">
    <source>
        <dbReference type="ARBA" id="ARBA00008791"/>
    </source>
</evidence>
<accession>A0A1T5IQ38</accession>
<keyword evidence="4" id="KW-1185">Reference proteome</keyword>
<dbReference type="Pfam" id="PF00582">
    <property type="entry name" value="Usp"/>
    <property type="match status" value="2"/>
</dbReference>
<dbReference type="OrthoDB" id="5242641at2"/>
<dbReference type="CDD" id="cd00293">
    <property type="entry name" value="USP-like"/>
    <property type="match status" value="2"/>
</dbReference>
<dbReference type="STRING" id="123320.SAMN06309945_0713"/>
<comment type="similarity">
    <text evidence="1">Belongs to the universal stress protein A family.</text>
</comment>
<proteinExistence type="inferred from homology"/>
<dbReference type="AlphaFoldDB" id="A0A1T5IQ38"/>
<feature type="domain" description="UspA" evidence="2">
    <location>
        <begin position="150"/>
        <end position="282"/>
    </location>
</feature>
<dbReference type="PANTHER" id="PTHR46268:SF6">
    <property type="entry name" value="UNIVERSAL STRESS PROTEIN UP12"/>
    <property type="match status" value="1"/>
</dbReference>
<dbReference type="Gene3D" id="3.40.50.12370">
    <property type="match status" value="1"/>
</dbReference>